<dbReference type="Pfam" id="PF03847">
    <property type="entry name" value="TFIID_20kDa"/>
    <property type="match status" value="1"/>
</dbReference>
<dbReference type="GO" id="GO:0046982">
    <property type="term" value="F:protein heterodimerization activity"/>
    <property type="evidence" value="ECO:0007669"/>
    <property type="project" value="InterPro"/>
</dbReference>
<proteinExistence type="inferred from homology"/>
<dbReference type="GO" id="GO:0051123">
    <property type="term" value="P:RNA polymerase II preinitiation complex assembly"/>
    <property type="evidence" value="ECO:0007669"/>
    <property type="project" value="TreeGrafter"/>
</dbReference>
<dbReference type="SUPFAM" id="SSF47113">
    <property type="entry name" value="Histone-fold"/>
    <property type="match status" value="1"/>
</dbReference>
<comment type="subcellular location">
    <subcellularLocation>
        <location evidence="1">Nucleus</location>
    </subcellularLocation>
</comment>
<dbReference type="GO" id="GO:0000124">
    <property type="term" value="C:SAGA complex"/>
    <property type="evidence" value="ECO:0007669"/>
    <property type="project" value="InterPro"/>
</dbReference>
<feature type="region of interest" description="Disordered" evidence="6">
    <location>
        <begin position="108"/>
        <end position="152"/>
    </location>
</feature>
<dbReference type="EMBL" id="HBHR01016382">
    <property type="protein sequence ID" value="CAD9867712.1"/>
    <property type="molecule type" value="Transcribed_RNA"/>
</dbReference>
<dbReference type="Gene3D" id="1.10.20.10">
    <property type="entry name" value="Histone, subunit A"/>
    <property type="match status" value="1"/>
</dbReference>
<accession>A0A7S2V1K9</accession>
<sequence length="152" mass="16399">MEQLLHSIDKNYTLSEEAAEIVLELADDFLTKLCAHSAVLARHRHQGAVEASGEGTEASNKSKAVLQARDVSLCLEKEWQLVVPGLSPLLPMTSAKRTGTHGEAAITQQAHGTQHMGNRRPVKRKADFPPLNGGVPPISTAAASQEAKKFKK</sequence>
<dbReference type="InterPro" id="IPR037794">
    <property type="entry name" value="TAF12"/>
</dbReference>
<keyword evidence="4" id="KW-0804">Transcription</keyword>
<evidence type="ECO:0000256" key="1">
    <source>
        <dbReference type="ARBA" id="ARBA00004123"/>
    </source>
</evidence>
<evidence type="ECO:0000256" key="3">
    <source>
        <dbReference type="ARBA" id="ARBA00023015"/>
    </source>
</evidence>
<dbReference type="PANTHER" id="PTHR12264">
    <property type="entry name" value="TRANSCRIPTION INITIATION FACTOR TFIID SUBUNIT 12"/>
    <property type="match status" value="1"/>
</dbReference>
<dbReference type="GO" id="GO:0003677">
    <property type="term" value="F:DNA binding"/>
    <property type="evidence" value="ECO:0007669"/>
    <property type="project" value="TreeGrafter"/>
</dbReference>
<dbReference type="InterPro" id="IPR003228">
    <property type="entry name" value="TFIID_TAF12_dom"/>
</dbReference>
<comment type="similarity">
    <text evidence="2">Belongs to the TAF12 family.</text>
</comment>
<evidence type="ECO:0000256" key="4">
    <source>
        <dbReference type="ARBA" id="ARBA00023163"/>
    </source>
</evidence>
<dbReference type="GO" id="GO:0017025">
    <property type="term" value="F:TBP-class protein binding"/>
    <property type="evidence" value="ECO:0007669"/>
    <property type="project" value="TreeGrafter"/>
</dbReference>
<dbReference type="InterPro" id="IPR009072">
    <property type="entry name" value="Histone-fold"/>
</dbReference>
<reference evidence="8" key="1">
    <citation type="submission" date="2021-01" db="EMBL/GenBank/DDBJ databases">
        <authorList>
            <person name="Corre E."/>
            <person name="Pelletier E."/>
            <person name="Niang G."/>
            <person name="Scheremetjew M."/>
            <person name="Finn R."/>
            <person name="Kale V."/>
            <person name="Holt S."/>
            <person name="Cochrane G."/>
            <person name="Meng A."/>
            <person name="Brown T."/>
            <person name="Cohen L."/>
        </authorList>
    </citation>
    <scope>NUCLEOTIDE SEQUENCE</scope>
    <source>
        <strain evidence="8">CCMP1661</strain>
    </source>
</reference>
<gene>
    <name evidence="8" type="ORF">FJAP1339_LOCUS8196</name>
</gene>
<evidence type="ECO:0000256" key="6">
    <source>
        <dbReference type="SAM" id="MobiDB-lite"/>
    </source>
</evidence>
<organism evidence="8">
    <name type="scientific">Fibrocapsa japonica</name>
    <dbReference type="NCBI Taxonomy" id="94617"/>
    <lineage>
        <taxon>Eukaryota</taxon>
        <taxon>Sar</taxon>
        <taxon>Stramenopiles</taxon>
        <taxon>Ochrophyta</taxon>
        <taxon>Raphidophyceae</taxon>
        <taxon>Chattonellales</taxon>
        <taxon>Chattonellaceae</taxon>
        <taxon>Fibrocapsa</taxon>
    </lineage>
</organism>
<evidence type="ECO:0000313" key="8">
    <source>
        <dbReference type="EMBL" id="CAD9867712.1"/>
    </source>
</evidence>
<evidence type="ECO:0000256" key="5">
    <source>
        <dbReference type="ARBA" id="ARBA00023242"/>
    </source>
</evidence>
<evidence type="ECO:0000259" key="7">
    <source>
        <dbReference type="Pfam" id="PF03847"/>
    </source>
</evidence>
<dbReference type="GO" id="GO:0005669">
    <property type="term" value="C:transcription factor TFIID complex"/>
    <property type="evidence" value="ECO:0007669"/>
    <property type="project" value="InterPro"/>
</dbReference>
<name>A0A7S2V1K9_9STRA</name>
<dbReference type="PANTHER" id="PTHR12264:SF21">
    <property type="entry name" value="TRANSCRIPTION INITIATION FACTOR TFIID SUBUNIT 12"/>
    <property type="match status" value="1"/>
</dbReference>
<keyword evidence="5" id="KW-0539">Nucleus</keyword>
<evidence type="ECO:0000256" key="2">
    <source>
        <dbReference type="ARBA" id="ARBA00007530"/>
    </source>
</evidence>
<dbReference type="AlphaFoldDB" id="A0A7S2V1K9"/>
<protein>
    <recommendedName>
        <fullName evidence="7">Transcription initiation factor TFIID subunit 12 domain-containing protein</fullName>
    </recommendedName>
</protein>
<keyword evidence="3" id="KW-0805">Transcription regulation</keyword>
<feature type="domain" description="Transcription initiation factor TFIID subunit 12" evidence="7">
    <location>
        <begin position="1"/>
        <end position="51"/>
    </location>
</feature>